<dbReference type="InterPro" id="IPR044725">
    <property type="entry name" value="CBSX3_CBS_dom"/>
</dbReference>
<dbReference type="InterPro" id="IPR000644">
    <property type="entry name" value="CBS_dom"/>
</dbReference>
<comment type="caution">
    <text evidence="4">The sequence shown here is derived from an EMBL/GenBank/DDBJ whole genome shotgun (WGS) entry which is preliminary data.</text>
</comment>
<evidence type="ECO:0000256" key="2">
    <source>
        <dbReference type="PROSITE-ProRule" id="PRU00703"/>
    </source>
</evidence>
<sequence>MAKVSNILARKGHDAISIAPSTSVYHALELMSEKNIGALVVRNGENYLGIITERDYSRKVILKGKHSSDTTVEEIMSTELPHISPEDSVEHCMELMSDKNIRYLPVFINGQLAGIISISDVVKETILQQKETINHLQDYIHSNG</sequence>
<organism evidence="4 5">
    <name type="scientific">Niabella pedocola</name>
    <dbReference type="NCBI Taxonomy" id="1752077"/>
    <lineage>
        <taxon>Bacteria</taxon>
        <taxon>Pseudomonadati</taxon>
        <taxon>Bacteroidota</taxon>
        <taxon>Chitinophagia</taxon>
        <taxon>Chitinophagales</taxon>
        <taxon>Chitinophagaceae</taxon>
        <taxon>Niabella</taxon>
    </lineage>
</organism>
<evidence type="ECO:0000256" key="1">
    <source>
        <dbReference type="ARBA" id="ARBA00023122"/>
    </source>
</evidence>
<dbReference type="InterPro" id="IPR051257">
    <property type="entry name" value="Diverse_CBS-Domain"/>
</dbReference>
<reference evidence="4 5" key="1">
    <citation type="submission" date="2021-11" db="EMBL/GenBank/DDBJ databases">
        <title>Genomic of Niabella pedocola.</title>
        <authorList>
            <person name="Wu T."/>
        </authorList>
    </citation>
    <scope>NUCLEOTIDE SEQUENCE [LARGE SCALE GENOMIC DNA]</scope>
    <source>
        <strain evidence="4 5">JCM 31011</strain>
    </source>
</reference>
<dbReference type="PANTHER" id="PTHR43080">
    <property type="entry name" value="CBS DOMAIN-CONTAINING PROTEIN CBSX3, MITOCHONDRIAL"/>
    <property type="match status" value="1"/>
</dbReference>
<dbReference type="PROSITE" id="PS51371">
    <property type="entry name" value="CBS"/>
    <property type="match status" value="2"/>
</dbReference>
<dbReference type="RefSeq" id="WP_231007882.1">
    <property type="nucleotide sequence ID" value="NZ_JAJNEC010000007.1"/>
</dbReference>
<dbReference type="Gene3D" id="3.10.580.10">
    <property type="entry name" value="CBS-domain"/>
    <property type="match status" value="1"/>
</dbReference>
<dbReference type="CDD" id="cd04623">
    <property type="entry name" value="CBS_pair_bac_euk"/>
    <property type="match status" value="1"/>
</dbReference>
<gene>
    <name evidence="4" type="ORF">LQ567_21610</name>
</gene>
<dbReference type="SUPFAM" id="SSF54631">
    <property type="entry name" value="CBS-domain pair"/>
    <property type="match status" value="1"/>
</dbReference>
<dbReference type="Proteomes" id="UP001199816">
    <property type="component" value="Unassembled WGS sequence"/>
</dbReference>
<keyword evidence="5" id="KW-1185">Reference proteome</keyword>
<dbReference type="InterPro" id="IPR046342">
    <property type="entry name" value="CBS_dom_sf"/>
</dbReference>
<proteinExistence type="predicted"/>
<protein>
    <submittedName>
        <fullName evidence="4">CBS domain-containing protein</fullName>
    </submittedName>
</protein>
<keyword evidence="1 2" id="KW-0129">CBS domain</keyword>
<feature type="domain" description="CBS" evidence="3">
    <location>
        <begin position="76"/>
        <end position="132"/>
    </location>
</feature>
<evidence type="ECO:0000259" key="3">
    <source>
        <dbReference type="PROSITE" id="PS51371"/>
    </source>
</evidence>
<dbReference type="PANTHER" id="PTHR43080:SF2">
    <property type="entry name" value="CBS DOMAIN-CONTAINING PROTEIN"/>
    <property type="match status" value="1"/>
</dbReference>
<evidence type="ECO:0000313" key="4">
    <source>
        <dbReference type="EMBL" id="MCD2425396.1"/>
    </source>
</evidence>
<feature type="domain" description="CBS" evidence="3">
    <location>
        <begin position="9"/>
        <end position="68"/>
    </location>
</feature>
<dbReference type="Pfam" id="PF00571">
    <property type="entry name" value="CBS"/>
    <property type="match status" value="2"/>
</dbReference>
<name>A0ABS8PWE7_9BACT</name>
<evidence type="ECO:0000313" key="5">
    <source>
        <dbReference type="Proteomes" id="UP001199816"/>
    </source>
</evidence>
<dbReference type="SMART" id="SM00116">
    <property type="entry name" value="CBS"/>
    <property type="match status" value="2"/>
</dbReference>
<accession>A0ABS8PWE7</accession>
<dbReference type="EMBL" id="JAJNEC010000007">
    <property type="protein sequence ID" value="MCD2425396.1"/>
    <property type="molecule type" value="Genomic_DNA"/>
</dbReference>